<dbReference type="AlphaFoldDB" id="A0A9N9J610"/>
<feature type="non-terminal residue" evidence="1">
    <location>
        <position position="1"/>
    </location>
</feature>
<reference evidence="1" key="1">
    <citation type="submission" date="2021-06" db="EMBL/GenBank/DDBJ databases">
        <authorList>
            <person name="Kallberg Y."/>
            <person name="Tangrot J."/>
            <person name="Rosling A."/>
        </authorList>
    </citation>
    <scope>NUCLEOTIDE SEQUENCE</scope>
    <source>
        <strain evidence="1">IN212</strain>
    </source>
</reference>
<evidence type="ECO:0000313" key="1">
    <source>
        <dbReference type="EMBL" id="CAG8761150.1"/>
    </source>
</evidence>
<sequence length="99" mass="10716">AVKNSESESGWRESKYEIKPATCGETILVPEIVLVAVLISDIIAYKEIFTGPKTLTHEPWLENQARSSSMVEAPIVLDNSEAAGEYSQAPRLSLPAATA</sequence>
<proteinExistence type="predicted"/>
<gene>
    <name evidence="1" type="ORF">RFULGI_LOCUS14322</name>
</gene>
<evidence type="ECO:0000313" key="2">
    <source>
        <dbReference type="Proteomes" id="UP000789396"/>
    </source>
</evidence>
<dbReference type="EMBL" id="CAJVPZ010041183">
    <property type="protein sequence ID" value="CAG8761150.1"/>
    <property type="molecule type" value="Genomic_DNA"/>
</dbReference>
<comment type="caution">
    <text evidence="1">The sequence shown here is derived from an EMBL/GenBank/DDBJ whole genome shotgun (WGS) entry which is preliminary data.</text>
</comment>
<name>A0A9N9J610_9GLOM</name>
<accession>A0A9N9J610</accession>
<protein>
    <submittedName>
        <fullName evidence="1">2659_t:CDS:1</fullName>
    </submittedName>
</protein>
<feature type="non-terminal residue" evidence="1">
    <location>
        <position position="99"/>
    </location>
</feature>
<keyword evidence="2" id="KW-1185">Reference proteome</keyword>
<dbReference type="Proteomes" id="UP000789396">
    <property type="component" value="Unassembled WGS sequence"/>
</dbReference>
<organism evidence="1 2">
    <name type="scientific">Racocetra fulgida</name>
    <dbReference type="NCBI Taxonomy" id="60492"/>
    <lineage>
        <taxon>Eukaryota</taxon>
        <taxon>Fungi</taxon>
        <taxon>Fungi incertae sedis</taxon>
        <taxon>Mucoromycota</taxon>
        <taxon>Glomeromycotina</taxon>
        <taxon>Glomeromycetes</taxon>
        <taxon>Diversisporales</taxon>
        <taxon>Gigasporaceae</taxon>
        <taxon>Racocetra</taxon>
    </lineage>
</organism>